<evidence type="ECO:0000313" key="2">
    <source>
        <dbReference type="Proteomes" id="UP001321125"/>
    </source>
</evidence>
<keyword evidence="2" id="KW-1185">Reference proteome</keyword>
<dbReference type="Pfam" id="PF04077">
    <property type="entry name" value="DsrH"/>
    <property type="match status" value="1"/>
</dbReference>
<comment type="caution">
    <text evidence="1">The sequence shown here is derived from an EMBL/GenBank/DDBJ whole genome shotgun (WGS) entry which is preliminary data.</text>
</comment>
<dbReference type="PANTHER" id="PTHR37526">
    <property type="entry name" value="PROTEIN TUSB"/>
    <property type="match status" value="1"/>
</dbReference>
<dbReference type="EMBL" id="JAKNQU010000002">
    <property type="protein sequence ID" value="MCZ0926371.1"/>
    <property type="molecule type" value="Genomic_DNA"/>
</dbReference>
<evidence type="ECO:0000313" key="1">
    <source>
        <dbReference type="EMBL" id="MCZ0926371.1"/>
    </source>
</evidence>
<reference evidence="1 2" key="1">
    <citation type="submission" date="2022-02" db="EMBL/GenBank/DDBJ databases">
        <title>Study of halophilic communities from a Mexican lake.</title>
        <authorList>
            <person name="Hernandez-Soto L.M."/>
            <person name="Martinez-Abarca F."/>
            <person name="Ramirez-Saad H.C."/>
            <person name="Aguirre-Garrido J.F."/>
        </authorList>
    </citation>
    <scope>NUCLEOTIDE SEQUENCE [LARGE SCALE GENOMIC DNA]</scope>
    <source>
        <strain evidence="1 2">Hjan13</strain>
    </source>
</reference>
<name>A0ABT4IT62_9GAMM</name>
<dbReference type="RefSeq" id="WP_085918585.1">
    <property type="nucleotide sequence ID" value="NZ_JAKNQT010000001.1"/>
</dbReference>
<sequence>MILHILTTPPTHEAAQQVEQAIQAGDTLLLTEAGVMAALNPDLHCWTQNDYAVFLLEEDLVARGLSSIAATHGLAAVDMEGFVALTEQHAQSVTWY</sequence>
<dbReference type="NCBIfam" id="TIGR03011">
    <property type="entry name" value="sulf_tusB_dsrH"/>
    <property type="match status" value="1"/>
</dbReference>
<dbReference type="PANTHER" id="PTHR37526:SF1">
    <property type="entry name" value="PROTEIN TUSB"/>
    <property type="match status" value="1"/>
</dbReference>
<dbReference type="InterPro" id="IPR027396">
    <property type="entry name" value="DsrEFH-like"/>
</dbReference>
<proteinExistence type="predicted"/>
<dbReference type="Gene3D" id="3.40.1260.10">
    <property type="entry name" value="DsrEFH-like"/>
    <property type="match status" value="1"/>
</dbReference>
<accession>A0ABT4IT62</accession>
<gene>
    <name evidence="1" type="primary">tusB</name>
    <name evidence="1" type="ORF">L0635_04655</name>
</gene>
<organism evidence="1 2">
    <name type="scientific">Vreelandella janggokensis</name>
    <dbReference type="NCBI Taxonomy" id="370767"/>
    <lineage>
        <taxon>Bacteria</taxon>
        <taxon>Pseudomonadati</taxon>
        <taxon>Pseudomonadota</taxon>
        <taxon>Gammaproteobacteria</taxon>
        <taxon>Oceanospirillales</taxon>
        <taxon>Halomonadaceae</taxon>
        <taxon>Vreelandella</taxon>
    </lineage>
</organism>
<dbReference type="SUPFAM" id="SSF75169">
    <property type="entry name" value="DsrEFH-like"/>
    <property type="match status" value="1"/>
</dbReference>
<dbReference type="InterPro" id="IPR007215">
    <property type="entry name" value="Sulphur_relay_TusB/DsrH"/>
</dbReference>
<dbReference type="Proteomes" id="UP001321125">
    <property type="component" value="Unassembled WGS sequence"/>
</dbReference>
<protein>
    <submittedName>
        <fullName evidence="1">Sulfurtransferase complex subunit TusB</fullName>
    </submittedName>
</protein>